<feature type="domain" description="Cupin-like" evidence="2">
    <location>
        <begin position="124"/>
        <end position="278"/>
    </location>
</feature>
<accession>A0A8S0ZZ28</accession>
<evidence type="ECO:0000256" key="1">
    <source>
        <dbReference type="SAM" id="Phobius"/>
    </source>
</evidence>
<dbReference type="Gene3D" id="2.60.120.650">
    <property type="entry name" value="Cupin"/>
    <property type="match status" value="1"/>
</dbReference>
<dbReference type="PANTHER" id="PTHR12480">
    <property type="entry name" value="ARGININE DEMETHYLASE AND LYSYL-HYDROXYLASE JMJD"/>
    <property type="match status" value="1"/>
</dbReference>
<keyword evidence="1" id="KW-0472">Membrane</keyword>
<protein>
    <recommendedName>
        <fullName evidence="2">Cupin-like domain-containing protein</fullName>
    </recommendedName>
</protein>
<dbReference type="OrthoDB" id="253091at2759"/>
<comment type="caution">
    <text evidence="3">The sequence shown here is derived from an EMBL/GenBank/DDBJ whole genome shotgun (WGS) entry which is preliminary data.</text>
</comment>
<dbReference type="Pfam" id="PF13621">
    <property type="entry name" value="Cupin_8"/>
    <property type="match status" value="1"/>
</dbReference>
<dbReference type="InterPro" id="IPR041667">
    <property type="entry name" value="Cupin_8"/>
</dbReference>
<dbReference type="AlphaFoldDB" id="A0A8S0ZZ28"/>
<dbReference type="PANTHER" id="PTHR12480:SF19">
    <property type="entry name" value="CUPIN-LIKE DOMAIN-CONTAINING PROTEIN"/>
    <property type="match status" value="1"/>
</dbReference>
<dbReference type="SUPFAM" id="SSF51197">
    <property type="entry name" value="Clavaminate synthase-like"/>
    <property type="match status" value="1"/>
</dbReference>
<evidence type="ECO:0000313" key="4">
    <source>
        <dbReference type="Proteomes" id="UP000494256"/>
    </source>
</evidence>
<feature type="transmembrane region" description="Helical" evidence="1">
    <location>
        <begin position="59"/>
        <end position="79"/>
    </location>
</feature>
<keyword evidence="1" id="KW-1133">Transmembrane helix</keyword>
<gene>
    <name evidence="3" type="ORF">APLA_LOCUS7970</name>
</gene>
<sequence length="323" mass="36961">MNQSLRPKTCSKNYKTAELKLQKIINKIDSLKLNNSYVSRLEVSKSDKTGFGLLKAKSLVYLLSSVVVTLVSLLSAQWISHELIGQTNCVLQLPSFSKSAFRPPEDCSMCARVSEVVRLANTTAEEFEKYAYSTTPVIVTDAAKHWKALKEFNFNFFANFYNRDKMGKQINDCFYFAYKSGLNSLQEVFDMDEARANLSGEPWYVGWSTCYDEETRLLRSYYNRPYFLPKTAESDMVDWIFMGGPGQGAHMHVDSVKHMSWQAQVRGRKEWQLAPPPECLYKCTWITFTVSPGEILVVDTNRWYHKTNVLPGDISITIGAEYD</sequence>
<proteinExistence type="predicted"/>
<dbReference type="InterPro" id="IPR050910">
    <property type="entry name" value="JMJD6_ArgDemeth/LysHydrox"/>
</dbReference>
<organism evidence="3 4">
    <name type="scientific">Arctia plantaginis</name>
    <name type="common">Wood tiger moth</name>
    <name type="synonym">Phalaena plantaginis</name>
    <dbReference type="NCBI Taxonomy" id="874455"/>
    <lineage>
        <taxon>Eukaryota</taxon>
        <taxon>Metazoa</taxon>
        <taxon>Ecdysozoa</taxon>
        <taxon>Arthropoda</taxon>
        <taxon>Hexapoda</taxon>
        <taxon>Insecta</taxon>
        <taxon>Pterygota</taxon>
        <taxon>Neoptera</taxon>
        <taxon>Endopterygota</taxon>
        <taxon>Lepidoptera</taxon>
        <taxon>Glossata</taxon>
        <taxon>Ditrysia</taxon>
        <taxon>Noctuoidea</taxon>
        <taxon>Erebidae</taxon>
        <taxon>Arctiinae</taxon>
        <taxon>Arctia</taxon>
    </lineage>
</organism>
<dbReference type="Proteomes" id="UP000494256">
    <property type="component" value="Unassembled WGS sequence"/>
</dbReference>
<name>A0A8S0ZZ28_ARCPL</name>
<reference evidence="3 4" key="1">
    <citation type="submission" date="2020-04" db="EMBL/GenBank/DDBJ databases">
        <authorList>
            <person name="Wallbank WR R."/>
            <person name="Pardo Diaz C."/>
            <person name="Kozak K."/>
            <person name="Martin S."/>
            <person name="Jiggins C."/>
            <person name="Moest M."/>
            <person name="Warren A I."/>
            <person name="Byers J.R.P. K."/>
            <person name="Montejo-Kovacevich G."/>
            <person name="Yen C E."/>
        </authorList>
    </citation>
    <scope>NUCLEOTIDE SEQUENCE [LARGE SCALE GENOMIC DNA]</scope>
</reference>
<dbReference type="EMBL" id="CADEBD010000304">
    <property type="protein sequence ID" value="CAB3237963.1"/>
    <property type="molecule type" value="Genomic_DNA"/>
</dbReference>
<dbReference type="GO" id="GO:0016706">
    <property type="term" value="F:2-oxoglutarate-dependent dioxygenase activity"/>
    <property type="evidence" value="ECO:0007669"/>
    <property type="project" value="TreeGrafter"/>
</dbReference>
<evidence type="ECO:0000259" key="2">
    <source>
        <dbReference type="Pfam" id="PF13621"/>
    </source>
</evidence>
<keyword evidence="1" id="KW-0812">Transmembrane</keyword>
<evidence type="ECO:0000313" key="3">
    <source>
        <dbReference type="EMBL" id="CAB3237963.1"/>
    </source>
</evidence>